<evidence type="ECO:0000313" key="1">
    <source>
        <dbReference type="EMBL" id="KIJ43294.1"/>
    </source>
</evidence>
<accession>A0A0C9V8I4</accession>
<name>A0A0C9V8I4_SPHS4</name>
<reference evidence="1 2" key="1">
    <citation type="submission" date="2014-06" db="EMBL/GenBank/DDBJ databases">
        <title>Evolutionary Origins and Diversification of the Mycorrhizal Mutualists.</title>
        <authorList>
            <consortium name="DOE Joint Genome Institute"/>
            <consortium name="Mycorrhizal Genomics Consortium"/>
            <person name="Kohler A."/>
            <person name="Kuo A."/>
            <person name="Nagy L.G."/>
            <person name="Floudas D."/>
            <person name="Copeland A."/>
            <person name="Barry K.W."/>
            <person name="Cichocki N."/>
            <person name="Veneault-Fourrey C."/>
            <person name="LaButti K."/>
            <person name="Lindquist E.A."/>
            <person name="Lipzen A."/>
            <person name="Lundell T."/>
            <person name="Morin E."/>
            <person name="Murat C."/>
            <person name="Riley R."/>
            <person name="Ohm R."/>
            <person name="Sun H."/>
            <person name="Tunlid A."/>
            <person name="Henrissat B."/>
            <person name="Grigoriev I.V."/>
            <person name="Hibbett D.S."/>
            <person name="Martin F."/>
        </authorList>
    </citation>
    <scope>NUCLEOTIDE SEQUENCE [LARGE SCALE GENOMIC DNA]</scope>
    <source>
        <strain evidence="1 2">SS14</strain>
    </source>
</reference>
<protein>
    <submittedName>
        <fullName evidence="1">Uncharacterized protein</fullName>
    </submittedName>
</protein>
<keyword evidence="2" id="KW-1185">Reference proteome</keyword>
<gene>
    <name evidence="1" type="ORF">M422DRAFT_253499</name>
</gene>
<dbReference type="AlphaFoldDB" id="A0A0C9V8I4"/>
<dbReference type="EMBL" id="KN837124">
    <property type="protein sequence ID" value="KIJ43294.1"/>
    <property type="molecule type" value="Genomic_DNA"/>
</dbReference>
<dbReference type="Proteomes" id="UP000054279">
    <property type="component" value="Unassembled WGS sequence"/>
</dbReference>
<proteinExistence type="predicted"/>
<organism evidence="1 2">
    <name type="scientific">Sphaerobolus stellatus (strain SS14)</name>
    <dbReference type="NCBI Taxonomy" id="990650"/>
    <lineage>
        <taxon>Eukaryota</taxon>
        <taxon>Fungi</taxon>
        <taxon>Dikarya</taxon>
        <taxon>Basidiomycota</taxon>
        <taxon>Agaricomycotina</taxon>
        <taxon>Agaricomycetes</taxon>
        <taxon>Phallomycetidae</taxon>
        <taxon>Geastrales</taxon>
        <taxon>Sphaerobolaceae</taxon>
        <taxon>Sphaerobolus</taxon>
    </lineage>
</organism>
<evidence type="ECO:0000313" key="2">
    <source>
        <dbReference type="Proteomes" id="UP000054279"/>
    </source>
</evidence>
<sequence>MNNGSQAVACLQKTFTHKAKEKTLSDIDAQLLTLWAKIKSLTQHKQGIKKGTISLPELVEPMHYNTDLHLPLPPPSAEMVDLVRSTLPYATSGSSFNGSVNLSPALYLPPLFGGQMPNMSDIGSILFLSSTAPH</sequence>
<dbReference type="HOGENOM" id="CLU_1897543_0_0_1"/>